<dbReference type="Proteomes" id="UP001301958">
    <property type="component" value="Unassembled WGS sequence"/>
</dbReference>
<proteinExistence type="inferred from homology"/>
<evidence type="ECO:0000256" key="6">
    <source>
        <dbReference type="SAM" id="MobiDB-lite"/>
    </source>
</evidence>
<feature type="compositionally biased region" description="Low complexity" evidence="6">
    <location>
        <begin position="28"/>
        <end position="48"/>
    </location>
</feature>
<keyword evidence="9" id="KW-1185">Reference proteome</keyword>
<dbReference type="InterPro" id="IPR008217">
    <property type="entry name" value="Ccc1_fam"/>
</dbReference>
<reference evidence="8" key="2">
    <citation type="submission" date="2023-05" db="EMBL/GenBank/DDBJ databases">
        <authorList>
            <consortium name="Lawrence Berkeley National Laboratory"/>
            <person name="Steindorff A."/>
            <person name="Hensen N."/>
            <person name="Bonometti L."/>
            <person name="Westerberg I."/>
            <person name="Brannstrom I.O."/>
            <person name="Guillou S."/>
            <person name="Cros-Aarteil S."/>
            <person name="Calhoun S."/>
            <person name="Haridas S."/>
            <person name="Kuo A."/>
            <person name="Mondo S."/>
            <person name="Pangilinan J."/>
            <person name="Riley R."/>
            <person name="Labutti K."/>
            <person name="Andreopoulos B."/>
            <person name="Lipzen A."/>
            <person name="Chen C."/>
            <person name="Yanf M."/>
            <person name="Daum C."/>
            <person name="Ng V."/>
            <person name="Clum A."/>
            <person name="Ohm R."/>
            <person name="Martin F."/>
            <person name="Silar P."/>
            <person name="Natvig D."/>
            <person name="Lalanne C."/>
            <person name="Gautier V."/>
            <person name="Ament-Velasquez S.L."/>
            <person name="Kruys A."/>
            <person name="Hutchinson M.I."/>
            <person name="Powell A.J."/>
            <person name="Barry K."/>
            <person name="Miller A.N."/>
            <person name="Grigoriev I.V."/>
            <person name="Debuchy R."/>
            <person name="Gladieux P."/>
            <person name="Thoren M.H."/>
            <person name="Johannesson H."/>
        </authorList>
    </citation>
    <scope>NUCLEOTIDE SEQUENCE</scope>
    <source>
        <strain evidence="8">CBS 990.96</strain>
    </source>
</reference>
<evidence type="ECO:0000313" key="9">
    <source>
        <dbReference type="Proteomes" id="UP001301958"/>
    </source>
</evidence>
<evidence type="ECO:0000256" key="7">
    <source>
        <dbReference type="SAM" id="Phobius"/>
    </source>
</evidence>
<dbReference type="EMBL" id="MU865287">
    <property type="protein sequence ID" value="KAK4232442.1"/>
    <property type="molecule type" value="Genomic_DNA"/>
</dbReference>
<comment type="caution">
    <text evidence="8">The sequence shown here is derived from an EMBL/GenBank/DDBJ whole genome shotgun (WGS) entry which is preliminary data.</text>
</comment>
<gene>
    <name evidence="8" type="ORF">QBC38DRAFT_191</name>
</gene>
<keyword evidence="5 7" id="KW-0472">Membrane</keyword>
<protein>
    <submittedName>
        <fullName evidence="8">DUF125-domain-containing protein</fullName>
    </submittedName>
</protein>
<accession>A0AAN7H612</accession>
<evidence type="ECO:0000256" key="3">
    <source>
        <dbReference type="ARBA" id="ARBA00022692"/>
    </source>
</evidence>
<reference evidence="8" key="1">
    <citation type="journal article" date="2023" name="Mol. Phylogenet. Evol.">
        <title>Genome-scale phylogeny and comparative genomics of the fungal order Sordariales.</title>
        <authorList>
            <person name="Hensen N."/>
            <person name="Bonometti L."/>
            <person name="Westerberg I."/>
            <person name="Brannstrom I.O."/>
            <person name="Guillou S."/>
            <person name="Cros-Aarteil S."/>
            <person name="Calhoun S."/>
            <person name="Haridas S."/>
            <person name="Kuo A."/>
            <person name="Mondo S."/>
            <person name="Pangilinan J."/>
            <person name="Riley R."/>
            <person name="LaButti K."/>
            <person name="Andreopoulos B."/>
            <person name="Lipzen A."/>
            <person name="Chen C."/>
            <person name="Yan M."/>
            <person name="Daum C."/>
            <person name="Ng V."/>
            <person name="Clum A."/>
            <person name="Steindorff A."/>
            <person name="Ohm R.A."/>
            <person name="Martin F."/>
            <person name="Silar P."/>
            <person name="Natvig D.O."/>
            <person name="Lalanne C."/>
            <person name="Gautier V."/>
            <person name="Ament-Velasquez S.L."/>
            <person name="Kruys A."/>
            <person name="Hutchinson M.I."/>
            <person name="Powell A.J."/>
            <person name="Barry K."/>
            <person name="Miller A.N."/>
            <person name="Grigoriev I.V."/>
            <person name="Debuchy R."/>
            <person name="Gladieux P."/>
            <person name="Hiltunen Thoren M."/>
            <person name="Johannesson H."/>
        </authorList>
    </citation>
    <scope>NUCLEOTIDE SEQUENCE</scope>
    <source>
        <strain evidence="8">CBS 990.96</strain>
    </source>
</reference>
<comment type="similarity">
    <text evidence="2">Belongs to the CCC1 family.</text>
</comment>
<dbReference type="AlphaFoldDB" id="A0AAN7H612"/>
<feature type="transmembrane region" description="Helical" evidence="7">
    <location>
        <begin position="276"/>
        <end position="295"/>
    </location>
</feature>
<dbReference type="GO" id="GO:0005384">
    <property type="term" value="F:manganese ion transmembrane transporter activity"/>
    <property type="evidence" value="ECO:0007669"/>
    <property type="project" value="InterPro"/>
</dbReference>
<dbReference type="GO" id="GO:0012505">
    <property type="term" value="C:endomembrane system"/>
    <property type="evidence" value="ECO:0007669"/>
    <property type="project" value="UniProtKB-SubCell"/>
</dbReference>
<feature type="transmembrane region" description="Helical" evidence="7">
    <location>
        <begin position="238"/>
        <end position="255"/>
    </location>
</feature>
<comment type="subcellular location">
    <subcellularLocation>
        <location evidence="1">Endomembrane system</location>
        <topology evidence="1">Multi-pass membrane protein</topology>
    </subcellularLocation>
</comment>
<evidence type="ECO:0000256" key="2">
    <source>
        <dbReference type="ARBA" id="ARBA00007049"/>
    </source>
</evidence>
<name>A0AAN7H612_9PEZI</name>
<dbReference type="PANTHER" id="PTHR31851">
    <property type="entry name" value="FE(2+)/MN(2+) TRANSPORTER PCL1"/>
    <property type="match status" value="1"/>
</dbReference>
<evidence type="ECO:0000256" key="1">
    <source>
        <dbReference type="ARBA" id="ARBA00004127"/>
    </source>
</evidence>
<feature type="transmembrane region" description="Helical" evidence="7">
    <location>
        <begin position="207"/>
        <end position="226"/>
    </location>
</feature>
<feature type="region of interest" description="Disordered" evidence="6">
    <location>
        <begin position="13"/>
        <end position="66"/>
    </location>
</feature>
<keyword evidence="4 7" id="KW-1133">Transmembrane helix</keyword>
<evidence type="ECO:0000256" key="4">
    <source>
        <dbReference type="ARBA" id="ARBA00022989"/>
    </source>
</evidence>
<dbReference type="Pfam" id="PF01988">
    <property type="entry name" value="VIT1"/>
    <property type="match status" value="1"/>
</dbReference>
<evidence type="ECO:0000256" key="5">
    <source>
        <dbReference type="ARBA" id="ARBA00023136"/>
    </source>
</evidence>
<evidence type="ECO:0000313" key="8">
    <source>
        <dbReference type="EMBL" id="KAK4232442.1"/>
    </source>
</evidence>
<dbReference type="GO" id="GO:0030026">
    <property type="term" value="P:intracellular manganese ion homeostasis"/>
    <property type="evidence" value="ECO:0007669"/>
    <property type="project" value="InterPro"/>
</dbReference>
<sequence length="307" mass="32130">MSITLLKTLFKLSTHKHPPSSPPLQKTFSPFSPSDPDDAFSSSSSTDPESQHHPSSPPPSKPLLNPRLISDATIGLSDGLTVPFALTAGLSALGDTRTVIFGGLAELIAGAISMGLGGYLGAKSEADSHKTLHNQLTLHLSQSPSCIIPLLKTTLKPLNLPKPTLDLILSHQTHTSSASISPDLIDFLLLSSETSSYHHPPTSKRPIISGITISLGYFLGGLIPLIPYFCVKELIKGLYLSIGVMVIALFVFGYVKTGVVEGGETKWKKTTNCVKGGIQMVLVGGMAAGAAMGLVKGLSGAGVVGEK</sequence>
<organism evidence="8 9">
    <name type="scientific">Podospora fimiseda</name>
    <dbReference type="NCBI Taxonomy" id="252190"/>
    <lineage>
        <taxon>Eukaryota</taxon>
        <taxon>Fungi</taxon>
        <taxon>Dikarya</taxon>
        <taxon>Ascomycota</taxon>
        <taxon>Pezizomycotina</taxon>
        <taxon>Sordariomycetes</taxon>
        <taxon>Sordariomycetidae</taxon>
        <taxon>Sordariales</taxon>
        <taxon>Podosporaceae</taxon>
        <taxon>Podospora</taxon>
    </lineage>
</organism>
<keyword evidence="3 7" id="KW-0812">Transmembrane</keyword>